<feature type="compositionally biased region" description="Low complexity" evidence="1">
    <location>
        <begin position="173"/>
        <end position="185"/>
    </location>
</feature>
<reference evidence="3" key="1">
    <citation type="journal article" date="2021" name="New Phytol.">
        <title>Evolutionary innovations through gain and loss of genes in the ectomycorrhizal Boletales.</title>
        <authorList>
            <person name="Wu G."/>
            <person name="Miyauchi S."/>
            <person name="Morin E."/>
            <person name="Kuo A."/>
            <person name="Drula E."/>
            <person name="Varga T."/>
            <person name="Kohler A."/>
            <person name="Feng B."/>
            <person name="Cao Y."/>
            <person name="Lipzen A."/>
            <person name="Daum C."/>
            <person name="Hundley H."/>
            <person name="Pangilinan J."/>
            <person name="Johnson J."/>
            <person name="Barry K."/>
            <person name="LaButti K."/>
            <person name="Ng V."/>
            <person name="Ahrendt S."/>
            <person name="Min B."/>
            <person name="Choi I.G."/>
            <person name="Park H."/>
            <person name="Plett J.M."/>
            <person name="Magnuson J."/>
            <person name="Spatafora J.W."/>
            <person name="Nagy L.G."/>
            <person name="Henrissat B."/>
            <person name="Grigoriev I.V."/>
            <person name="Yang Z.L."/>
            <person name="Xu J."/>
            <person name="Martin F.M."/>
        </authorList>
    </citation>
    <scope>NUCLEOTIDE SEQUENCE</scope>
    <source>
        <strain evidence="3">KKN 215</strain>
    </source>
</reference>
<feature type="region of interest" description="Disordered" evidence="1">
    <location>
        <begin position="197"/>
        <end position="260"/>
    </location>
</feature>
<protein>
    <recommendedName>
        <fullName evidence="2">DUF6593 domain-containing protein</fullName>
    </recommendedName>
</protein>
<feature type="compositionally biased region" description="Low complexity" evidence="1">
    <location>
        <begin position="213"/>
        <end position="229"/>
    </location>
</feature>
<name>A0A8K0UU15_9AGAR</name>
<feature type="compositionally biased region" description="Basic and acidic residues" evidence="1">
    <location>
        <begin position="197"/>
        <end position="207"/>
    </location>
</feature>
<dbReference type="Proteomes" id="UP000813824">
    <property type="component" value="Unassembled WGS sequence"/>
</dbReference>
<feature type="compositionally biased region" description="Low complexity" evidence="1">
    <location>
        <begin position="123"/>
        <end position="137"/>
    </location>
</feature>
<proteinExistence type="predicted"/>
<feature type="compositionally biased region" description="Polar residues" evidence="1">
    <location>
        <begin position="1"/>
        <end position="14"/>
    </location>
</feature>
<evidence type="ECO:0000313" key="3">
    <source>
        <dbReference type="EMBL" id="KAH8102565.1"/>
    </source>
</evidence>
<comment type="caution">
    <text evidence="3">The sequence shown here is derived from an EMBL/GenBank/DDBJ whole genome shotgun (WGS) entry which is preliminary data.</text>
</comment>
<evidence type="ECO:0000256" key="1">
    <source>
        <dbReference type="SAM" id="MobiDB-lite"/>
    </source>
</evidence>
<gene>
    <name evidence="3" type="ORF">BXZ70DRAFT_1006478</name>
</gene>
<evidence type="ECO:0000259" key="2">
    <source>
        <dbReference type="Pfam" id="PF20236"/>
    </source>
</evidence>
<feature type="region of interest" description="Disordered" evidence="1">
    <location>
        <begin position="1"/>
        <end position="185"/>
    </location>
</feature>
<evidence type="ECO:0000313" key="4">
    <source>
        <dbReference type="Proteomes" id="UP000813824"/>
    </source>
</evidence>
<feature type="domain" description="DUF6593" evidence="2">
    <location>
        <begin position="283"/>
        <end position="437"/>
    </location>
</feature>
<organism evidence="3 4">
    <name type="scientific">Cristinia sonorae</name>
    <dbReference type="NCBI Taxonomy" id="1940300"/>
    <lineage>
        <taxon>Eukaryota</taxon>
        <taxon>Fungi</taxon>
        <taxon>Dikarya</taxon>
        <taxon>Basidiomycota</taxon>
        <taxon>Agaricomycotina</taxon>
        <taxon>Agaricomycetes</taxon>
        <taxon>Agaricomycetidae</taxon>
        <taxon>Agaricales</taxon>
        <taxon>Pleurotineae</taxon>
        <taxon>Stephanosporaceae</taxon>
        <taxon>Cristinia</taxon>
    </lineage>
</organism>
<dbReference type="OrthoDB" id="3174721at2759"/>
<dbReference type="Pfam" id="PF20236">
    <property type="entry name" value="DUF6593"/>
    <property type="match status" value="1"/>
</dbReference>
<sequence length="450" mass="49798">MLSRSSTASESRTLSPPPEYRLVDEPNTISAILAGSSHAPTEESHMHPTLLLLSPPSQRAGSSSPPHPLPSVPPHSDTAQRTKPETIRMSWHSPTEDGHRRSTPTFDPGHSNHLQHPHQVAPSISRSSYESNSGSSSEYQRPRDHSRFRPTFDYTSPHYYNGHGHGPPQLVGVPSSYPPVSTSSSYMAPALPQRFRRESGESYDPRLHPPSASYTSHPNSSVSSHGSANGHHEISLHPNRGQSSAIVPPPSVPAPIHPGSVSRPSGVTVYHFRSFSFNSMVLYTYDDIPCYHIEVTMNCFLPSSYVTTIRRGSQQGEIVASFEMGISNQKGSITFGPTPYWLDQVFSDFRAGIRSNAKGRWIWKRSGHELEWNSTYDPESRCHNVSDKKKATIAKIIPPSPDTLVGSRDTLLEVHLSAQHMLDDIVVSSIIVERKRQTPTKGDKNEDLFN</sequence>
<dbReference type="AlphaFoldDB" id="A0A8K0UU15"/>
<keyword evidence="4" id="KW-1185">Reference proteome</keyword>
<dbReference type="EMBL" id="JAEVFJ010000009">
    <property type="protein sequence ID" value="KAH8102565.1"/>
    <property type="molecule type" value="Genomic_DNA"/>
</dbReference>
<feature type="compositionally biased region" description="Pro residues" evidence="1">
    <location>
        <begin position="247"/>
        <end position="256"/>
    </location>
</feature>
<accession>A0A8K0UU15</accession>
<dbReference type="InterPro" id="IPR046528">
    <property type="entry name" value="DUF6593"/>
</dbReference>